<dbReference type="InterPro" id="IPR013154">
    <property type="entry name" value="ADH-like_N"/>
</dbReference>
<gene>
    <name evidence="6" type="ORF">KL859_27500</name>
</gene>
<evidence type="ECO:0000259" key="5">
    <source>
        <dbReference type="SMART" id="SM00829"/>
    </source>
</evidence>
<reference evidence="6 7" key="1">
    <citation type="submission" date="2021-05" db="EMBL/GenBank/DDBJ databases">
        <title>Draft Genome Sequences of Clinical Respiratory Isolates of Mycobacterium goodii Recovered in Ireland.</title>
        <authorList>
            <person name="Flanagan P.R."/>
            <person name="Mok S."/>
            <person name="Roycroft E."/>
            <person name="Rogers T.R."/>
            <person name="Fitzgibbon M."/>
        </authorList>
    </citation>
    <scope>NUCLEOTIDE SEQUENCE [LARGE SCALE GENOMIC DNA]</scope>
    <source>
        <strain evidence="6 7">14IE55</strain>
    </source>
</reference>
<comment type="caution">
    <text evidence="6">The sequence shown here is derived from an EMBL/GenBank/DDBJ whole genome shotgun (WGS) entry which is preliminary data.</text>
</comment>
<evidence type="ECO:0000256" key="3">
    <source>
        <dbReference type="ARBA" id="ARBA00022833"/>
    </source>
</evidence>
<evidence type="ECO:0000256" key="4">
    <source>
        <dbReference type="ARBA" id="ARBA00023002"/>
    </source>
</evidence>
<dbReference type="InterPro" id="IPR036291">
    <property type="entry name" value="NAD(P)-bd_dom_sf"/>
</dbReference>
<keyword evidence="3" id="KW-0862">Zinc</keyword>
<feature type="domain" description="Enoyl reductase (ER)" evidence="5">
    <location>
        <begin position="2"/>
        <end position="328"/>
    </location>
</feature>
<dbReference type="InterPro" id="IPR020843">
    <property type="entry name" value="ER"/>
</dbReference>
<name>A0ABS6HV96_MYCGD</name>
<dbReference type="PANTHER" id="PTHR43401:SF2">
    <property type="entry name" value="L-THREONINE 3-DEHYDROGENASE"/>
    <property type="match status" value="1"/>
</dbReference>
<organism evidence="6 7">
    <name type="scientific">Mycolicibacterium goodii</name>
    <name type="common">Mycobacterium goodii</name>
    <dbReference type="NCBI Taxonomy" id="134601"/>
    <lineage>
        <taxon>Bacteria</taxon>
        <taxon>Bacillati</taxon>
        <taxon>Actinomycetota</taxon>
        <taxon>Actinomycetes</taxon>
        <taxon>Mycobacteriales</taxon>
        <taxon>Mycobacteriaceae</taxon>
        <taxon>Mycolicibacterium</taxon>
    </lineage>
</organism>
<evidence type="ECO:0000256" key="2">
    <source>
        <dbReference type="ARBA" id="ARBA00022723"/>
    </source>
</evidence>
<keyword evidence="4" id="KW-0560">Oxidoreductase</keyword>
<dbReference type="InterPro" id="IPR011032">
    <property type="entry name" value="GroES-like_sf"/>
</dbReference>
<dbReference type="Proteomes" id="UP000696413">
    <property type="component" value="Unassembled WGS sequence"/>
</dbReference>
<dbReference type="InterPro" id="IPR050129">
    <property type="entry name" value="Zn_alcohol_dh"/>
</dbReference>
<evidence type="ECO:0000256" key="1">
    <source>
        <dbReference type="ARBA" id="ARBA00001947"/>
    </source>
</evidence>
<proteinExistence type="predicted"/>
<dbReference type="RefSeq" id="WP_073679554.1">
    <property type="nucleotide sequence ID" value="NZ_JAHBOL010000031.1"/>
</dbReference>
<dbReference type="InterPro" id="IPR013149">
    <property type="entry name" value="ADH-like_C"/>
</dbReference>
<dbReference type="Gene3D" id="3.40.50.720">
    <property type="entry name" value="NAD(P)-binding Rossmann-like Domain"/>
    <property type="match status" value="1"/>
</dbReference>
<accession>A0ABS6HV96</accession>
<comment type="cofactor">
    <cofactor evidence="1">
        <name>Zn(2+)</name>
        <dbReference type="ChEBI" id="CHEBI:29105"/>
    </cofactor>
</comment>
<dbReference type="Gene3D" id="3.90.180.10">
    <property type="entry name" value="Medium-chain alcohol dehydrogenases, catalytic domain"/>
    <property type="match status" value="1"/>
</dbReference>
<dbReference type="SUPFAM" id="SSF51735">
    <property type="entry name" value="NAD(P)-binding Rossmann-fold domains"/>
    <property type="match status" value="1"/>
</dbReference>
<dbReference type="EMBL" id="JAHBOM010000027">
    <property type="protein sequence ID" value="MBU8826603.1"/>
    <property type="molecule type" value="Genomic_DNA"/>
</dbReference>
<evidence type="ECO:0000313" key="7">
    <source>
        <dbReference type="Proteomes" id="UP000696413"/>
    </source>
</evidence>
<dbReference type="SMART" id="SM00829">
    <property type="entry name" value="PKS_ER"/>
    <property type="match status" value="1"/>
</dbReference>
<dbReference type="PANTHER" id="PTHR43401">
    <property type="entry name" value="L-THREONINE 3-DEHYDROGENASE"/>
    <property type="match status" value="1"/>
</dbReference>
<protein>
    <submittedName>
        <fullName evidence="6">Alcohol dehydrogenase catalytic domain-containing protein</fullName>
    </submittedName>
</protein>
<keyword evidence="2" id="KW-0479">Metal-binding</keyword>
<dbReference type="SUPFAM" id="SSF50129">
    <property type="entry name" value="GroES-like"/>
    <property type="match status" value="1"/>
</dbReference>
<keyword evidence="7" id="KW-1185">Reference proteome</keyword>
<dbReference type="Pfam" id="PF08240">
    <property type="entry name" value="ADH_N"/>
    <property type="match status" value="1"/>
</dbReference>
<dbReference type="Pfam" id="PF00107">
    <property type="entry name" value="ADH_zinc_N"/>
    <property type="match status" value="1"/>
</dbReference>
<evidence type="ECO:0000313" key="6">
    <source>
        <dbReference type="EMBL" id="MBU8826603.1"/>
    </source>
</evidence>
<sequence length="331" mass="34352">MADPTPRPGEVIVAPEFSGLCGTDVHMFNEGTLTRRDALPLVMGHEFVGRVAELGAADPSMKPHNLRIGQPVAVEPLLPCHQCRHCHAQRYNLCGDWSHLGILANGCWADYVRVPADRITPLPDGVTPYDAALAEPLACAVNFVAHRGQLDAGESVLILGGGPIGLLSVCMARAAGAGVVIVSEPQEHRRTRALSVGADVVIDPVSQNVADAIAAATSGNGVDLIVEATGSKAVVAQSIGLAAPGSRVVLSGLGSAGFAQIDPNEIVVKELSVLGGFASSAAMQTGLKAIADGHVKTDDFVSAIRPWSEAEAAMNDMLAEPTTCKILFSHN</sequence>